<feature type="transmembrane region" description="Helical" evidence="6">
    <location>
        <begin position="52"/>
        <end position="70"/>
    </location>
</feature>
<evidence type="ECO:0000256" key="3">
    <source>
        <dbReference type="ARBA" id="ARBA00022692"/>
    </source>
</evidence>
<evidence type="ECO:0000256" key="6">
    <source>
        <dbReference type="SAM" id="Phobius"/>
    </source>
</evidence>
<evidence type="ECO:0000256" key="2">
    <source>
        <dbReference type="ARBA" id="ARBA00022448"/>
    </source>
</evidence>
<dbReference type="InterPro" id="IPR011701">
    <property type="entry name" value="MFS"/>
</dbReference>
<dbReference type="Gene3D" id="1.20.1250.20">
    <property type="entry name" value="MFS general substrate transporter like domains"/>
    <property type="match status" value="1"/>
</dbReference>
<dbReference type="PANTHER" id="PTHR12778:SF10">
    <property type="entry name" value="MAJOR FACILITATOR SUPERFAMILY DOMAIN-CONTAINING PROTEIN 3"/>
    <property type="match status" value="1"/>
</dbReference>
<keyword evidence="2" id="KW-0813">Transport</keyword>
<dbReference type="EMBL" id="JACJSK010000005">
    <property type="protein sequence ID" value="MBD2543125.1"/>
    <property type="molecule type" value="Genomic_DNA"/>
</dbReference>
<evidence type="ECO:0000256" key="5">
    <source>
        <dbReference type="ARBA" id="ARBA00023136"/>
    </source>
</evidence>
<reference evidence="8 9" key="1">
    <citation type="journal article" date="2020" name="ISME J.">
        <title>Comparative genomics reveals insights into cyanobacterial evolution and habitat adaptation.</title>
        <authorList>
            <person name="Chen M.Y."/>
            <person name="Teng W.K."/>
            <person name="Zhao L."/>
            <person name="Hu C.X."/>
            <person name="Zhou Y.K."/>
            <person name="Han B.P."/>
            <person name="Song L.R."/>
            <person name="Shu W.S."/>
        </authorList>
    </citation>
    <scope>NUCLEOTIDE SEQUENCE [LARGE SCALE GENOMIC DNA]</scope>
    <source>
        <strain evidence="8 9">FACHB-1370</strain>
    </source>
</reference>
<feature type="transmembrane region" description="Helical" evidence="6">
    <location>
        <begin position="17"/>
        <end position="40"/>
    </location>
</feature>
<sequence>MNSDNITSEKIPSNNPWWYIPTLYFAEGLPYVIINSVSVIMYKKMGIDNTQIALWTSLLYLPWVIKMLWGPFVDIYSTKRNWVIYTQVAMMVCLGSAAFSLQLSNFFFISLGIFTIGAFISATHDIATDGFYMLALSPEQQALYAGIRSVFYRMAVIFGTGVLVVFAGLMEENIGNIPLSWSIALAISAVIFALLFVYHRFILPFPDSDSQDRKLEKTEQIPFVDIINSYFQQPKILVIVAFILFYRFGEAMLLKLASPFLLDTTTEGGLGLSTAHVGLVYGTVGTISLIIGGIVGGAIVAKYGLKKTIFPLALALNLPDLFYVYMAYYQPPIQFVYPLVSLEQFGYGLGFTSFMIYLMYVSKGEYKTSHYAISTGIMALGMMVPGMVSGKLQSLVSYPMFFVIVCLLTIPGMITIFFLPLEEEKKA</sequence>
<feature type="transmembrane region" description="Helical" evidence="6">
    <location>
        <begin position="150"/>
        <end position="169"/>
    </location>
</feature>
<accession>A0ABR8E9I7</accession>
<evidence type="ECO:0000313" key="8">
    <source>
        <dbReference type="EMBL" id="MBD2543125.1"/>
    </source>
</evidence>
<dbReference type="PROSITE" id="PS50850">
    <property type="entry name" value="MFS"/>
    <property type="match status" value="1"/>
</dbReference>
<gene>
    <name evidence="8" type="ORF">H6G72_04515</name>
</gene>
<keyword evidence="4 6" id="KW-1133">Transmembrane helix</keyword>
<keyword evidence="9" id="KW-1185">Reference proteome</keyword>
<dbReference type="Pfam" id="PF07690">
    <property type="entry name" value="MFS_1"/>
    <property type="match status" value="1"/>
</dbReference>
<feature type="transmembrane region" description="Helical" evidence="6">
    <location>
        <begin position="278"/>
        <end position="301"/>
    </location>
</feature>
<protein>
    <submittedName>
        <fullName evidence="8">MFS transporter</fullName>
    </submittedName>
</protein>
<name>A0ABR8E9I7_9CYAN</name>
<feature type="transmembrane region" description="Helical" evidence="6">
    <location>
        <begin position="82"/>
        <end position="101"/>
    </location>
</feature>
<evidence type="ECO:0000256" key="1">
    <source>
        <dbReference type="ARBA" id="ARBA00004651"/>
    </source>
</evidence>
<keyword evidence="3 6" id="KW-0812">Transmembrane</keyword>
<comment type="caution">
    <text evidence="8">The sequence shown here is derived from an EMBL/GenBank/DDBJ whole genome shotgun (WGS) entry which is preliminary data.</text>
</comment>
<comment type="subcellular location">
    <subcellularLocation>
        <location evidence="1">Cell membrane</location>
        <topology evidence="1">Multi-pass membrane protein</topology>
    </subcellularLocation>
</comment>
<dbReference type="RefSeq" id="WP_190877347.1">
    <property type="nucleotide sequence ID" value="NZ_JACJSK010000005.1"/>
</dbReference>
<evidence type="ECO:0000313" key="9">
    <source>
        <dbReference type="Proteomes" id="UP000641954"/>
    </source>
</evidence>
<evidence type="ECO:0000256" key="4">
    <source>
        <dbReference type="ARBA" id="ARBA00022989"/>
    </source>
</evidence>
<proteinExistence type="predicted"/>
<feature type="domain" description="Major facilitator superfamily (MFS) profile" evidence="7">
    <location>
        <begin position="16"/>
        <end position="423"/>
    </location>
</feature>
<dbReference type="InterPro" id="IPR020846">
    <property type="entry name" value="MFS_dom"/>
</dbReference>
<evidence type="ECO:0000259" key="7">
    <source>
        <dbReference type="PROSITE" id="PS50850"/>
    </source>
</evidence>
<feature type="transmembrane region" description="Helical" evidence="6">
    <location>
        <begin position="371"/>
        <end position="388"/>
    </location>
</feature>
<dbReference type="Proteomes" id="UP000641954">
    <property type="component" value="Unassembled WGS sequence"/>
</dbReference>
<organism evidence="8 9">
    <name type="scientific">Planktothricoides raciborskii FACHB-1370</name>
    <dbReference type="NCBI Taxonomy" id="2949576"/>
    <lineage>
        <taxon>Bacteria</taxon>
        <taxon>Bacillati</taxon>
        <taxon>Cyanobacteriota</taxon>
        <taxon>Cyanophyceae</taxon>
        <taxon>Oscillatoriophycideae</taxon>
        <taxon>Oscillatoriales</taxon>
        <taxon>Oscillatoriaceae</taxon>
        <taxon>Planktothricoides</taxon>
    </lineage>
</organism>
<dbReference type="PANTHER" id="PTHR12778">
    <property type="entry name" value="SOLUTE CARRIER FAMILY 33 ACETYL-COA TRANSPORTER -RELATED"/>
    <property type="match status" value="1"/>
</dbReference>
<keyword evidence="5 6" id="KW-0472">Membrane</keyword>
<dbReference type="InterPro" id="IPR004752">
    <property type="entry name" value="AmpG_permease/AT-1"/>
</dbReference>
<feature type="transmembrane region" description="Helical" evidence="6">
    <location>
        <begin position="181"/>
        <end position="203"/>
    </location>
</feature>
<dbReference type="SUPFAM" id="SSF103473">
    <property type="entry name" value="MFS general substrate transporter"/>
    <property type="match status" value="1"/>
</dbReference>
<feature type="transmembrane region" description="Helical" evidence="6">
    <location>
        <begin position="335"/>
        <end position="359"/>
    </location>
</feature>
<feature type="transmembrane region" description="Helical" evidence="6">
    <location>
        <begin position="400"/>
        <end position="421"/>
    </location>
</feature>
<feature type="transmembrane region" description="Helical" evidence="6">
    <location>
        <begin position="308"/>
        <end position="329"/>
    </location>
</feature>
<dbReference type="InterPro" id="IPR036259">
    <property type="entry name" value="MFS_trans_sf"/>
</dbReference>